<evidence type="ECO:0000313" key="3">
    <source>
        <dbReference type="Proteomes" id="UP000657385"/>
    </source>
</evidence>
<keyword evidence="3" id="KW-1185">Reference proteome</keyword>
<proteinExistence type="predicted"/>
<gene>
    <name evidence="2" type="ORF">I2501_11150</name>
</gene>
<evidence type="ECO:0000313" key="2">
    <source>
        <dbReference type="EMBL" id="MBF9068588.1"/>
    </source>
</evidence>
<dbReference type="RefSeq" id="WP_196193762.1">
    <property type="nucleotide sequence ID" value="NZ_JADPRT010000004.1"/>
</dbReference>
<dbReference type="Pfam" id="PF20613">
    <property type="entry name" value="HipA_2"/>
    <property type="match status" value="1"/>
</dbReference>
<accession>A0A931B669</accession>
<protein>
    <recommendedName>
        <fullName evidence="1">HipA-like kinase domain-containing protein</fullName>
    </recommendedName>
</protein>
<organism evidence="2 3">
    <name type="scientific">Streptacidiphilus fuscans</name>
    <dbReference type="NCBI Taxonomy" id="2789292"/>
    <lineage>
        <taxon>Bacteria</taxon>
        <taxon>Bacillati</taxon>
        <taxon>Actinomycetota</taxon>
        <taxon>Actinomycetes</taxon>
        <taxon>Kitasatosporales</taxon>
        <taxon>Streptomycetaceae</taxon>
        <taxon>Streptacidiphilus</taxon>
    </lineage>
</organism>
<sequence>MTGHGGLAEVTALGYVAPLRAGGSLPAIVETDDCGTYVVKFHAAAQGRKALVAEVIVGELGRRLGLRVPELVLVRFDPAVSAAEPDQEVQDLHRASEGLNLGLDYLPGARDFRPGRDGTDAGVDVSAEEAGRVVWFDALVGNVDRTVRNPNLMVWHRRLWLIDHGAGLIFHHRWETAEDGVAKAYDMSAHALGGYAPDVLAADAALAPLVTEALLREVLAEVPDAWMEPELDPELGLATPDALRDAYVAHLAGRVARSDEWIPRCFATPQELADREEAKRRETLAGRPAWLQHVR</sequence>
<name>A0A931B669_9ACTN</name>
<comment type="caution">
    <text evidence="2">The sequence shown here is derived from an EMBL/GenBank/DDBJ whole genome shotgun (WGS) entry which is preliminary data.</text>
</comment>
<dbReference type="Proteomes" id="UP000657385">
    <property type="component" value="Unassembled WGS sequence"/>
</dbReference>
<dbReference type="EMBL" id="JADPRT010000004">
    <property type="protein sequence ID" value="MBF9068588.1"/>
    <property type="molecule type" value="Genomic_DNA"/>
</dbReference>
<dbReference type="AlphaFoldDB" id="A0A931B669"/>
<reference evidence="2" key="1">
    <citation type="submission" date="2020-11" db="EMBL/GenBank/DDBJ databases">
        <title>Isolation and identification of active actinomycetes.</title>
        <authorList>
            <person name="Yu B."/>
        </authorList>
    </citation>
    <scope>NUCLEOTIDE SEQUENCE</scope>
    <source>
        <strain evidence="2">NEAU-YB345</strain>
    </source>
</reference>
<evidence type="ECO:0000259" key="1">
    <source>
        <dbReference type="Pfam" id="PF20613"/>
    </source>
</evidence>
<feature type="domain" description="HipA-like kinase" evidence="1">
    <location>
        <begin position="20"/>
        <end position="229"/>
    </location>
</feature>
<dbReference type="InterPro" id="IPR046748">
    <property type="entry name" value="HipA_2"/>
</dbReference>